<feature type="non-terminal residue" evidence="7">
    <location>
        <position position="1"/>
    </location>
</feature>
<evidence type="ECO:0000313" key="7">
    <source>
        <dbReference type="EMBL" id="JAS57779.1"/>
    </source>
</evidence>
<sequence>NKSCITYNEEVSDDRFHKASDKKAYFLQKPLKCAATTLVMYLNETKFEANGTVSDLEHNNFGDYCFERYSEFNYEYIVLICDSPSQKDVREGFKIELLLSVIFLLITLIIYSSFKELQNLFGKCLIIFLIVLSIAESILIFIRLNYYVSTSVCVVLGYSLYYFFLVSFFWLNVLAFEIWRTLCIFQFYLISSNDQSNIFLFYNIYGCGVPLTIVILAIIIQVTDNDLIKPNVGVSRCFFQDGESIYLYFHIPMFFVICVNIFFFLSSTWEVIRMRNKTSSYVMEQNRFEVFQICLKLMLVMGIVWITEVVPFNNVEIVQTV</sequence>
<dbReference type="CDD" id="cd15039">
    <property type="entry name" value="7tmB3_Methuselah-like"/>
    <property type="match status" value="1"/>
</dbReference>
<dbReference type="GO" id="GO:0008528">
    <property type="term" value="F:G protein-coupled peptide receptor activity"/>
    <property type="evidence" value="ECO:0007669"/>
    <property type="project" value="TreeGrafter"/>
</dbReference>
<dbReference type="PANTHER" id="PTHR47154:SF2">
    <property type="entry name" value="G-PROTEIN COUPLED RECEPTOR MTH-RELATED"/>
    <property type="match status" value="1"/>
</dbReference>
<dbReference type="InterPro" id="IPR051384">
    <property type="entry name" value="Mth_GPCR"/>
</dbReference>
<feature type="non-terminal residue" evidence="7">
    <location>
        <position position="321"/>
    </location>
</feature>
<evidence type="ECO:0000256" key="3">
    <source>
        <dbReference type="ARBA" id="ARBA00022989"/>
    </source>
</evidence>
<dbReference type="Gene3D" id="1.20.1070.10">
    <property type="entry name" value="Rhodopsin 7-helix transmembrane proteins"/>
    <property type="match status" value="1"/>
</dbReference>
<dbReference type="EMBL" id="GECZ01011990">
    <property type="protein sequence ID" value="JAS57779.1"/>
    <property type="molecule type" value="Transcribed_RNA"/>
</dbReference>
<evidence type="ECO:0000256" key="4">
    <source>
        <dbReference type="ARBA" id="ARBA00023136"/>
    </source>
</evidence>
<dbReference type="GO" id="GO:0007166">
    <property type="term" value="P:cell surface receptor signaling pathway"/>
    <property type="evidence" value="ECO:0007669"/>
    <property type="project" value="InterPro"/>
</dbReference>
<reference evidence="7" key="1">
    <citation type="submission" date="2015-11" db="EMBL/GenBank/DDBJ databases">
        <title>De novo transcriptome assembly of four potential Pierce s Disease insect vectors from Arizona vineyards.</title>
        <authorList>
            <person name="Tassone E.E."/>
        </authorList>
    </citation>
    <scope>NUCLEOTIDE SEQUENCE</scope>
</reference>
<dbReference type="PANTHER" id="PTHR47154">
    <property type="entry name" value="G-PROTEIN COUPLED RECEPTOR MTH-RELATED"/>
    <property type="match status" value="1"/>
</dbReference>
<evidence type="ECO:0000256" key="2">
    <source>
        <dbReference type="ARBA" id="ARBA00022692"/>
    </source>
</evidence>
<feature type="transmembrane region" description="Helical" evidence="5">
    <location>
        <begin position="95"/>
        <end position="114"/>
    </location>
</feature>
<comment type="subcellular location">
    <subcellularLocation>
        <location evidence="1">Membrane</location>
        <topology evidence="1">Multi-pass membrane protein</topology>
    </subcellularLocation>
</comment>
<dbReference type="InterPro" id="IPR017981">
    <property type="entry name" value="GPCR_2-like_7TM"/>
</dbReference>
<feature type="transmembrane region" description="Helical" evidence="5">
    <location>
        <begin position="288"/>
        <end position="306"/>
    </location>
</feature>
<feature type="transmembrane region" description="Helical" evidence="5">
    <location>
        <begin position="120"/>
        <end position="139"/>
    </location>
</feature>
<gene>
    <name evidence="7" type="ORF">g.44339</name>
</gene>
<keyword evidence="4 5" id="KW-0472">Membrane</keyword>
<dbReference type="AlphaFoldDB" id="A0A1B6G5R8"/>
<dbReference type="GO" id="GO:0005886">
    <property type="term" value="C:plasma membrane"/>
    <property type="evidence" value="ECO:0007669"/>
    <property type="project" value="TreeGrafter"/>
</dbReference>
<keyword evidence="3 5" id="KW-1133">Transmembrane helix</keyword>
<feature type="transmembrane region" description="Helical" evidence="5">
    <location>
        <begin position="245"/>
        <end position="267"/>
    </location>
</feature>
<organism evidence="7">
    <name type="scientific">Cuerna arida</name>
    <dbReference type="NCBI Taxonomy" id="1464854"/>
    <lineage>
        <taxon>Eukaryota</taxon>
        <taxon>Metazoa</taxon>
        <taxon>Ecdysozoa</taxon>
        <taxon>Arthropoda</taxon>
        <taxon>Hexapoda</taxon>
        <taxon>Insecta</taxon>
        <taxon>Pterygota</taxon>
        <taxon>Neoptera</taxon>
        <taxon>Paraneoptera</taxon>
        <taxon>Hemiptera</taxon>
        <taxon>Auchenorrhyncha</taxon>
        <taxon>Membracoidea</taxon>
        <taxon>Cicadellidae</taxon>
        <taxon>Cicadellinae</taxon>
        <taxon>Proconiini</taxon>
        <taxon>Cuerna</taxon>
    </lineage>
</organism>
<proteinExistence type="predicted"/>
<dbReference type="PROSITE" id="PS50261">
    <property type="entry name" value="G_PROTEIN_RECEP_F2_4"/>
    <property type="match status" value="1"/>
</dbReference>
<evidence type="ECO:0000259" key="6">
    <source>
        <dbReference type="PROSITE" id="PS50261"/>
    </source>
</evidence>
<feature type="transmembrane region" description="Helical" evidence="5">
    <location>
        <begin position="170"/>
        <end position="190"/>
    </location>
</feature>
<feature type="domain" description="G-protein coupled receptors family 2 profile 2" evidence="6">
    <location>
        <begin position="89"/>
        <end position="321"/>
    </location>
</feature>
<evidence type="ECO:0000256" key="5">
    <source>
        <dbReference type="SAM" id="Phobius"/>
    </source>
</evidence>
<name>A0A1B6G5R8_9HEMI</name>
<keyword evidence="2 5" id="KW-0812">Transmembrane</keyword>
<dbReference type="Pfam" id="PF00002">
    <property type="entry name" value="7tm_2"/>
    <property type="match status" value="1"/>
</dbReference>
<feature type="transmembrane region" description="Helical" evidence="5">
    <location>
        <begin position="202"/>
        <end position="222"/>
    </location>
</feature>
<accession>A0A1B6G5R8</accession>
<protein>
    <recommendedName>
        <fullName evidence="6">G-protein coupled receptors family 2 profile 2 domain-containing protein</fullName>
    </recommendedName>
</protein>
<feature type="transmembrane region" description="Helical" evidence="5">
    <location>
        <begin position="146"/>
        <end position="164"/>
    </location>
</feature>
<dbReference type="InterPro" id="IPR000832">
    <property type="entry name" value="GPCR_2_secretin-like"/>
</dbReference>
<evidence type="ECO:0000256" key="1">
    <source>
        <dbReference type="ARBA" id="ARBA00004141"/>
    </source>
</evidence>